<evidence type="ECO:0000313" key="1">
    <source>
        <dbReference type="EMBL" id="KAA8628406.1"/>
    </source>
</evidence>
<organism evidence="1 2">
    <name type="scientific">Sordaria macrospora</name>
    <dbReference type="NCBI Taxonomy" id="5147"/>
    <lineage>
        <taxon>Eukaryota</taxon>
        <taxon>Fungi</taxon>
        <taxon>Dikarya</taxon>
        <taxon>Ascomycota</taxon>
        <taxon>Pezizomycotina</taxon>
        <taxon>Sordariomycetes</taxon>
        <taxon>Sordariomycetidae</taxon>
        <taxon>Sordariales</taxon>
        <taxon>Sordariaceae</taxon>
        <taxon>Sordaria</taxon>
    </lineage>
</organism>
<dbReference type="Gene3D" id="3.10.350.10">
    <property type="entry name" value="LysM domain"/>
    <property type="match status" value="1"/>
</dbReference>
<accession>A0A8S8ZHU2</accession>
<sequence length="64" mass="6208">MSGSPGNCNKWSLVTDGLTCTALASQAGITLQQFLAWNLAYGEGGEGRVSNAAGAAGAAGGGGY</sequence>
<proteinExistence type="predicted"/>
<dbReference type="InterPro" id="IPR036779">
    <property type="entry name" value="LysM_dom_sf"/>
</dbReference>
<evidence type="ECO:0000313" key="2">
    <source>
        <dbReference type="Proteomes" id="UP000433876"/>
    </source>
</evidence>
<reference evidence="1 2" key="1">
    <citation type="submission" date="2017-07" db="EMBL/GenBank/DDBJ databases">
        <title>Genome sequence of the Sordaria macrospora wild type strain R19027.</title>
        <authorList>
            <person name="Nowrousian M."/>
            <person name="Teichert I."/>
            <person name="Kueck U."/>
        </authorList>
    </citation>
    <scope>NUCLEOTIDE SEQUENCE [LARGE SCALE GENOMIC DNA]</scope>
    <source>
        <strain evidence="1 2">R19027</strain>
        <tissue evidence="1">Mycelium</tissue>
    </source>
</reference>
<dbReference type="VEuPathDB" id="FungiDB:SMAC_04933"/>
<dbReference type="EMBL" id="NMPR01000186">
    <property type="protein sequence ID" value="KAA8628406.1"/>
    <property type="molecule type" value="Genomic_DNA"/>
</dbReference>
<dbReference type="AlphaFoldDB" id="A0A8S8ZHU2"/>
<name>A0A8S8ZHU2_SORMA</name>
<dbReference type="Proteomes" id="UP000433876">
    <property type="component" value="Unassembled WGS sequence"/>
</dbReference>
<gene>
    <name evidence="1" type="ORF">SMACR_04933</name>
</gene>
<comment type="caution">
    <text evidence="1">The sequence shown here is derived from an EMBL/GenBank/DDBJ whole genome shotgun (WGS) entry which is preliminary data.</text>
</comment>
<evidence type="ECO:0008006" key="3">
    <source>
        <dbReference type="Google" id="ProtNLM"/>
    </source>
</evidence>
<protein>
    <recommendedName>
        <fullName evidence="3">LysM domain-containing protein</fullName>
    </recommendedName>
</protein>